<sequence length="302" mass="32174">MYTTLISAGQLQTLMAETRPLRIFDCSFDLMQPHAGKNQYLQAHLPGAVYANLDTDLSARHGVPGAHGVVTAGGTDQPASGGRHPLPNREKFATWLSSVGFGNTMQAVVYDRNGANYCGRLWWMLNWAGHEGVAILDGGLQAWQVAGGAVASGKEAAHFQCNFELGHERATLVDAVQVSRQLGRPTQTLIDARAPARFRGEVEPLDPVAGHIPGALNRPFSQNLGPDGKFKPAEQLRAEFVSLLAGRDPASVIHHCGSGVSAIPNLVAMEIAGLGRTGLYAGSWSDWCSDPARPVARGPALQ</sequence>
<dbReference type="PANTHER" id="PTHR11364:SF27">
    <property type="entry name" value="SULFURTRANSFERASE"/>
    <property type="match status" value="1"/>
</dbReference>
<dbReference type="PANTHER" id="PTHR11364">
    <property type="entry name" value="THIOSULFATE SULFERTANSFERASE"/>
    <property type="match status" value="1"/>
</dbReference>
<protein>
    <submittedName>
        <fullName evidence="4">Sulfurtransferase</fullName>
    </submittedName>
</protein>
<dbReference type="EMBL" id="BMIG01000005">
    <property type="protein sequence ID" value="GGA97039.1"/>
    <property type="molecule type" value="Genomic_DNA"/>
</dbReference>
<evidence type="ECO:0000259" key="3">
    <source>
        <dbReference type="PROSITE" id="PS50206"/>
    </source>
</evidence>
<dbReference type="AlphaFoldDB" id="A0A916WH40"/>
<dbReference type="InterPro" id="IPR045078">
    <property type="entry name" value="TST/MPST-like"/>
</dbReference>
<dbReference type="SUPFAM" id="SSF52821">
    <property type="entry name" value="Rhodanese/Cell cycle control phosphatase"/>
    <property type="match status" value="2"/>
</dbReference>
<dbReference type="Proteomes" id="UP000620596">
    <property type="component" value="Unassembled WGS sequence"/>
</dbReference>
<keyword evidence="1" id="KW-0808">Transferase</keyword>
<dbReference type="CDD" id="cd01449">
    <property type="entry name" value="TST_Repeat_2"/>
    <property type="match status" value="1"/>
</dbReference>
<accession>A0A916WH40</accession>
<proteinExistence type="predicted"/>
<dbReference type="InterPro" id="IPR036873">
    <property type="entry name" value="Rhodanese-like_dom_sf"/>
</dbReference>
<gene>
    <name evidence="4" type="ORF">GCM10011496_17620</name>
</gene>
<dbReference type="SMART" id="SM00450">
    <property type="entry name" value="RHOD"/>
    <property type="match status" value="2"/>
</dbReference>
<dbReference type="RefSeq" id="WP_188707990.1">
    <property type="nucleotide sequence ID" value="NZ_BMIG01000005.1"/>
</dbReference>
<dbReference type="InterPro" id="IPR001763">
    <property type="entry name" value="Rhodanese-like_dom"/>
</dbReference>
<keyword evidence="2" id="KW-0677">Repeat</keyword>
<dbReference type="GO" id="GO:0004792">
    <property type="term" value="F:thiosulfate-cyanide sulfurtransferase activity"/>
    <property type="evidence" value="ECO:0007669"/>
    <property type="project" value="TreeGrafter"/>
</dbReference>
<dbReference type="CDD" id="cd01448">
    <property type="entry name" value="TST_Repeat_1"/>
    <property type="match status" value="1"/>
</dbReference>
<organism evidence="4 5">
    <name type="scientific">Polaromonas eurypsychrophila</name>
    <dbReference type="NCBI Taxonomy" id="1614635"/>
    <lineage>
        <taxon>Bacteria</taxon>
        <taxon>Pseudomonadati</taxon>
        <taxon>Pseudomonadota</taxon>
        <taxon>Betaproteobacteria</taxon>
        <taxon>Burkholderiales</taxon>
        <taxon>Comamonadaceae</taxon>
        <taxon>Polaromonas</taxon>
    </lineage>
</organism>
<dbReference type="Pfam" id="PF00581">
    <property type="entry name" value="Rhodanese"/>
    <property type="match status" value="2"/>
</dbReference>
<evidence type="ECO:0000256" key="2">
    <source>
        <dbReference type="ARBA" id="ARBA00022737"/>
    </source>
</evidence>
<reference evidence="4" key="2">
    <citation type="submission" date="2020-09" db="EMBL/GenBank/DDBJ databases">
        <authorList>
            <person name="Sun Q."/>
            <person name="Zhou Y."/>
        </authorList>
    </citation>
    <scope>NUCLEOTIDE SEQUENCE</scope>
    <source>
        <strain evidence="4">CGMCC 1.15322</strain>
    </source>
</reference>
<name>A0A916WH40_9BURK</name>
<evidence type="ECO:0000313" key="5">
    <source>
        <dbReference type="Proteomes" id="UP000620596"/>
    </source>
</evidence>
<dbReference type="Gene3D" id="3.40.250.10">
    <property type="entry name" value="Rhodanese-like domain"/>
    <property type="match status" value="2"/>
</dbReference>
<comment type="caution">
    <text evidence="4">The sequence shown here is derived from an EMBL/GenBank/DDBJ whole genome shotgun (WGS) entry which is preliminary data.</text>
</comment>
<reference evidence="4" key="1">
    <citation type="journal article" date="2014" name="Int. J. Syst. Evol. Microbiol.">
        <title>Complete genome sequence of Corynebacterium casei LMG S-19264T (=DSM 44701T), isolated from a smear-ripened cheese.</title>
        <authorList>
            <consortium name="US DOE Joint Genome Institute (JGI-PGF)"/>
            <person name="Walter F."/>
            <person name="Albersmeier A."/>
            <person name="Kalinowski J."/>
            <person name="Ruckert C."/>
        </authorList>
    </citation>
    <scope>NUCLEOTIDE SEQUENCE</scope>
    <source>
        <strain evidence="4">CGMCC 1.15322</strain>
    </source>
</reference>
<keyword evidence="5" id="KW-1185">Reference proteome</keyword>
<feature type="domain" description="Rhodanese" evidence="3">
    <location>
        <begin position="183"/>
        <end position="296"/>
    </location>
</feature>
<evidence type="ECO:0000256" key="1">
    <source>
        <dbReference type="ARBA" id="ARBA00022679"/>
    </source>
</evidence>
<dbReference type="PROSITE" id="PS50206">
    <property type="entry name" value="RHODANESE_3"/>
    <property type="match status" value="2"/>
</dbReference>
<evidence type="ECO:0000313" key="4">
    <source>
        <dbReference type="EMBL" id="GGA97039.1"/>
    </source>
</evidence>
<feature type="domain" description="Rhodanese" evidence="3">
    <location>
        <begin position="17"/>
        <end position="152"/>
    </location>
</feature>